<dbReference type="eggNOG" id="ENOG502R11V">
    <property type="taxonomic scope" value="Eukaryota"/>
</dbReference>
<feature type="compositionally biased region" description="Low complexity" evidence="3">
    <location>
        <begin position="663"/>
        <end position="730"/>
    </location>
</feature>
<gene>
    <name evidence="5" type="ORF">PTSG_12507</name>
</gene>
<dbReference type="GO" id="GO:2000813">
    <property type="term" value="P:negative regulation of barbed-end actin filament capping"/>
    <property type="evidence" value="ECO:0007669"/>
    <property type="project" value="TreeGrafter"/>
</dbReference>
<feature type="coiled-coil region" evidence="2">
    <location>
        <begin position="313"/>
        <end position="340"/>
    </location>
</feature>
<protein>
    <recommendedName>
        <fullName evidence="4">SH2 domain-containing protein</fullName>
    </recommendedName>
</protein>
<dbReference type="GO" id="GO:0030277">
    <property type="term" value="P:maintenance of gastrointestinal epithelium"/>
    <property type="evidence" value="ECO:0007669"/>
    <property type="project" value="TreeGrafter"/>
</dbReference>
<dbReference type="AlphaFoldDB" id="F2UF55"/>
<feature type="region of interest" description="Disordered" evidence="3">
    <location>
        <begin position="844"/>
        <end position="902"/>
    </location>
</feature>
<feature type="domain" description="SH2" evidence="4">
    <location>
        <begin position="15"/>
        <end position="113"/>
    </location>
</feature>
<dbReference type="STRING" id="946362.F2UF55"/>
<evidence type="ECO:0000313" key="5">
    <source>
        <dbReference type="EMBL" id="EGD75255.1"/>
    </source>
</evidence>
<keyword evidence="1" id="KW-0727">SH2 domain</keyword>
<feature type="compositionally biased region" description="Basic and acidic residues" evidence="3">
    <location>
        <begin position="732"/>
        <end position="741"/>
    </location>
</feature>
<proteinExistence type="predicted"/>
<dbReference type="InParanoid" id="F2UF55"/>
<evidence type="ECO:0000256" key="2">
    <source>
        <dbReference type="SAM" id="Coils"/>
    </source>
</evidence>
<feature type="compositionally biased region" description="Low complexity" evidence="3">
    <location>
        <begin position="564"/>
        <end position="580"/>
    </location>
</feature>
<dbReference type="InterPro" id="IPR052853">
    <property type="entry name" value="Actin_dynamics_regulator"/>
</dbReference>
<sequence length="1134" mass="126171">MSGTMTRREAMMADWDLRGAPRKRQRERTKDIIKYGAIGDFFVRAVESRPGSLALIVKVAKKKKKNFLIEPLPDWSAFVLAGHPTHFASLQDLLNNFAMRATAPIPVRLTSISPYAGAKPRKSAATLSQAVPGYGRRPPVRSPNGASYGQQLQALEQLAAQGTPEAQQAAEAQFELLRKRYAVQQARVEALEVAISHVRSGGDPGSLQHVMSHVGGNVPANSRGGVPIAQPGDSISGVLNMRGQIEPYPRNRHHQQQQRLSAVPESPQERQQPTRGPARGSFVTPLSRGGRARGSRPNALEDILSDPQAIKESAILQQELELMRAKKEQMKLELKLIERKRRARLKKKRGGGLTTSTSEDDDTTEGGYSNHPDDDEYDEDDDNNNDDLAELDALQEEGSTIVLGGLISDAEAVEEAQRLNKHIRELKRRLLVLSRKQAALDKKKRGQLFRRPGKKEAREMQRQYDEINRERKQLEEEMKKLLEERHQFNMLALQKEMDVQRTAMEKQRRLMEEERLKHMEEREQLLAKLDEERLKWKEEQLKSPPVSETASATGTGSGNGTRGGNNTSTATSNSNSNGNARFQPARGVDVPRADTGGFTANSNTPDWLSVLRNRKAGVSTNSGDDQTTSSDRFSGANSNNDVRSNPNASVGALASKFSSQPVNSSSSAHTASSSSAYRSSNNSNSNSNSNYNSSTTNAYGSTATTTTHHTHTTTSATATAATGGSSSSASRGDTKKERRGSNESSASSLSSSSSSAAASDGKGGEEVSAEALDVTMIDRDSDMDDDEWDRYLAARRAALEKKAEERRKAIAAREEQLREAEMQRMLQLERERYERELEDKLTRLREEEERRRQRETELREREEAERKRLEAQRKELEEKERERQEKELQSREAERKQREAELLSALEDARQREQEFKEFLATQESRREREEREWKERVAKEKLELQQKIEEETEKKRRAQQASLAQLKRQREALLQQQRAFEEAMAKIQQEAAQSKATAFRALQEVERQQHMLQVESTGGDYEELVEGFDSFGMGDDADNLSSFSVFSSTPVPAATTGSRTSAGSSKRGSSSSASGGASRSKAHLQETPQEPLRLVKFKKPQQRGGSGSGSGGSGNEQCTFLGNCTCPKCRQAS</sequence>
<feature type="compositionally biased region" description="Acidic residues" evidence="3">
    <location>
        <begin position="373"/>
        <end position="386"/>
    </location>
</feature>
<feature type="compositionally biased region" description="Polar residues" evidence="3">
    <location>
        <begin position="618"/>
        <end position="648"/>
    </location>
</feature>
<feature type="region of interest" description="Disordered" evidence="3">
    <location>
        <begin position="538"/>
        <end position="785"/>
    </location>
</feature>
<dbReference type="GeneID" id="16072868"/>
<keyword evidence="6" id="KW-1185">Reference proteome</keyword>
<name>F2UF55_SALR5</name>
<evidence type="ECO:0000256" key="3">
    <source>
        <dbReference type="SAM" id="MobiDB-lite"/>
    </source>
</evidence>
<evidence type="ECO:0000256" key="1">
    <source>
        <dbReference type="PROSITE-ProRule" id="PRU00191"/>
    </source>
</evidence>
<feature type="compositionally biased region" description="Low complexity" evidence="3">
    <location>
        <begin position="1042"/>
        <end position="1080"/>
    </location>
</feature>
<feature type="compositionally biased region" description="Gly residues" evidence="3">
    <location>
        <begin position="1105"/>
        <end position="1115"/>
    </location>
</feature>
<accession>F2UF55</accession>
<organism evidence="6">
    <name type="scientific">Salpingoeca rosetta (strain ATCC 50818 / BSB-021)</name>
    <dbReference type="NCBI Taxonomy" id="946362"/>
    <lineage>
        <taxon>Eukaryota</taxon>
        <taxon>Choanoflagellata</taxon>
        <taxon>Craspedida</taxon>
        <taxon>Salpingoecidae</taxon>
        <taxon>Salpingoeca</taxon>
    </lineage>
</organism>
<evidence type="ECO:0000313" key="6">
    <source>
        <dbReference type="Proteomes" id="UP000007799"/>
    </source>
</evidence>
<dbReference type="SUPFAM" id="SSF55550">
    <property type="entry name" value="SH2 domain"/>
    <property type="match status" value="1"/>
</dbReference>
<dbReference type="CDD" id="cd00173">
    <property type="entry name" value="SH2"/>
    <property type="match status" value="1"/>
</dbReference>
<dbReference type="EMBL" id="GL832971">
    <property type="protein sequence ID" value="EGD75255.1"/>
    <property type="molecule type" value="Genomic_DNA"/>
</dbReference>
<dbReference type="PROSITE" id="PS50001">
    <property type="entry name" value="SH2"/>
    <property type="match status" value="1"/>
</dbReference>
<feature type="region of interest" description="Disordered" evidence="3">
    <location>
        <begin position="918"/>
        <end position="937"/>
    </location>
</feature>
<dbReference type="PANTHER" id="PTHR47574">
    <property type="entry name" value="CANCER-RELATED REGULATOR OF ACTIN DYNAMICS"/>
    <property type="match status" value="1"/>
</dbReference>
<dbReference type="Proteomes" id="UP000007799">
    <property type="component" value="Unassembled WGS sequence"/>
</dbReference>
<reference evidence="5" key="1">
    <citation type="submission" date="2009-08" db="EMBL/GenBank/DDBJ databases">
        <title>Annotation of Salpingoeca rosetta.</title>
        <authorList>
            <consortium name="The Broad Institute Genome Sequencing Platform"/>
            <person name="Russ C."/>
            <person name="Cuomo C."/>
            <person name="Burger G."/>
            <person name="Gray M.W."/>
            <person name="Holland P.W.H."/>
            <person name="King N."/>
            <person name="Lang F.B.F."/>
            <person name="Roger A.J."/>
            <person name="Ruiz-Trillo I."/>
            <person name="Young S.K."/>
            <person name="Zeng Q."/>
            <person name="Gargeya S."/>
            <person name="Alvarado L."/>
            <person name="Berlin A."/>
            <person name="Chapman S.B."/>
            <person name="Chen Z."/>
            <person name="Freedman E."/>
            <person name="Gellesch M."/>
            <person name="Goldberg J."/>
            <person name="Griggs A."/>
            <person name="Gujja S."/>
            <person name="Heilman E."/>
            <person name="Heiman D."/>
            <person name="Howarth C."/>
            <person name="Mehta T."/>
            <person name="Neiman D."/>
            <person name="Pearson M."/>
            <person name="Roberts A."/>
            <person name="Saif S."/>
            <person name="Shea T."/>
            <person name="Shenoy N."/>
            <person name="Sisk P."/>
            <person name="Stolte C."/>
            <person name="Sykes S."/>
            <person name="White J."/>
            <person name="Yandava C."/>
            <person name="Haas B."/>
            <person name="Nusbaum C."/>
            <person name="Birren B."/>
        </authorList>
    </citation>
    <scope>NUCLEOTIDE SEQUENCE [LARGE SCALE GENOMIC DNA]</scope>
    <source>
        <strain evidence="5">ATCC 50818</strain>
    </source>
</reference>
<feature type="region of interest" description="Disordered" evidence="3">
    <location>
        <begin position="344"/>
        <end position="386"/>
    </location>
</feature>
<dbReference type="Gene3D" id="3.30.505.10">
    <property type="entry name" value="SH2 domain"/>
    <property type="match status" value="1"/>
</dbReference>
<feature type="region of interest" description="Disordered" evidence="3">
    <location>
        <begin position="1040"/>
        <end position="1123"/>
    </location>
</feature>
<evidence type="ECO:0000259" key="4">
    <source>
        <dbReference type="PROSITE" id="PS50001"/>
    </source>
</evidence>
<keyword evidence="2" id="KW-0175">Coiled coil</keyword>
<feature type="region of interest" description="Disordered" evidence="3">
    <location>
        <begin position="126"/>
        <end position="147"/>
    </location>
</feature>
<dbReference type="PANTHER" id="PTHR47574:SF3">
    <property type="entry name" value="CAPPING PROTEIN-INHIBITING REGULATOR OF ACTIN DYNAMICS"/>
    <property type="match status" value="1"/>
</dbReference>
<dbReference type="InterPro" id="IPR036860">
    <property type="entry name" value="SH2_dom_sf"/>
</dbReference>
<dbReference type="KEGG" id="sre:PTSG_12507"/>
<feature type="region of interest" description="Disordered" evidence="3">
    <location>
        <begin position="248"/>
        <end position="305"/>
    </location>
</feature>
<dbReference type="RefSeq" id="XP_004992308.1">
    <property type="nucleotide sequence ID" value="XM_004992251.1"/>
</dbReference>
<feature type="compositionally biased region" description="Low complexity" evidence="3">
    <location>
        <begin position="744"/>
        <end position="759"/>
    </location>
</feature>
<dbReference type="InterPro" id="IPR000980">
    <property type="entry name" value="SH2"/>
</dbReference>